<dbReference type="WBParaSite" id="PSAMB.scaffold10326size4155.g33214.t1">
    <property type="protein sequence ID" value="PSAMB.scaffold10326size4155.g33214.t1"/>
    <property type="gene ID" value="PSAMB.scaffold10326size4155.g33214"/>
</dbReference>
<evidence type="ECO:0000313" key="1">
    <source>
        <dbReference type="Proteomes" id="UP000887566"/>
    </source>
</evidence>
<reference evidence="2" key="1">
    <citation type="submission" date="2022-11" db="UniProtKB">
        <authorList>
            <consortium name="WormBaseParasite"/>
        </authorList>
    </citation>
    <scope>IDENTIFICATION</scope>
</reference>
<dbReference type="AlphaFoldDB" id="A0A914UJC6"/>
<dbReference type="Gene3D" id="1.25.40.10">
    <property type="entry name" value="Tetratricopeptide repeat domain"/>
    <property type="match status" value="1"/>
</dbReference>
<dbReference type="InterPro" id="IPR011990">
    <property type="entry name" value="TPR-like_helical_dom_sf"/>
</dbReference>
<sequence length="119" mass="13607">MLTALGFTLLYTSSLEKNAAADIRGTVHNYRVAAEYGDAQAQFYLGLMYENEKPLNKEMHLASGIWEICMKMVKVCLNRMKKLSNGTENQQNKGMLLRKVTWELCMNLDKGCLNHMKKL</sequence>
<accession>A0A914UJC6</accession>
<protein>
    <submittedName>
        <fullName evidence="2">Uncharacterized protein</fullName>
    </submittedName>
</protein>
<dbReference type="SUPFAM" id="SSF81901">
    <property type="entry name" value="HCP-like"/>
    <property type="match status" value="1"/>
</dbReference>
<evidence type="ECO:0000313" key="2">
    <source>
        <dbReference type="WBParaSite" id="PSAMB.scaffold10326size4155.g33214.t1"/>
    </source>
</evidence>
<dbReference type="Proteomes" id="UP000887566">
    <property type="component" value="Unplaced"/>
</dbReference>
<name>A0A914UJC6_9BILA</name>
<keyword evidence="1" id="KW-1185">Reference proteome</keyword>
<proteinExistence type="predicted"/>
<organism evidence="1 2">
    <name type="scientific">Plectus sambesii</name>
    <dbReference type="NCBI Taxonomy" id="2011161"/>
    <lineage>
        <taxon>Eukaryota</taxon>
        <taxon>Metazoa</taxon>
        <taxon>Ecdysozoa</taxon>
        <taxon>Nematoda</taxon>
        <taxon>Chromadorea</taxon>
        <taxon>Plectida</taxon>
        <taxon>Plectina</taxon>
        <taxon>Plectoidea</taxon>
        <taxon>Plectidae</taxon>
        <taxon>Plectus</taxon>
    </lineage>
</organism>